<dbReference type="GO" id="GO:0000049">
    <property type="term" value="F:tRNA binding"/>
    <property type="evidence" value="ECO:0007669"/>
    <property type="project" value="TreeGrafter"/>
</dbReference>
<dbReference type="Gene3D" id="3.40.50.150">
    <property type="entry name" value="Vaccinia Virus protein VP39"/>
    <property type="match status" value="1"/>
</dbReference>
<dbReference type="AlphaFoldDB" id="C1BR12"/>
<gene>
    <name evidence="5" type="primary">K1456</name>
</gene>
<dbReference type="SUPFAM" id="SSF53335">
    <property type="entry name" value="S-adenosyl-L-methionine-dependent methyltransferases"/>
    <property type="match status" value="1"/>
</dbReference>
<feature type="compositionally biased region" description="Basic and acidic residues" evidence="3">
    <location>
        <begin position="380"/>
        <end position="392"/>
    </location>
</feature>
<name>C1BR12_CALRO</name>
<dbReference type="GO" id="GO:0005634">
    <property type="term" value="C:nucleus"/>
    <property type="evidence" value="ECO:0007669"/>
    <property type="project" value="TreeGrafter"/>
</dbReference>
<feature type="region of interest" description="Disordered" evidence="3">
    <location>
        <begin position="371"/>
        <end position="396"/>
    </location>
</feature>
<organism evidence="5">
    <name type="scientific">Caligus rogercresseyi</name>
    <name type="common">Sea louse</name>
    <dbReference type="NCBI Taxonomy" id="217165"/>
    <lineage>
        <taxon>Eukaryota</taxon>
        <taxon>Metazoa</taxon>
        <taxon>Ecdysozoa</taxon>
        <taxon>Arthropoda</taxon>
        <taxon>Crustacea</taxon>
        <taxon>Multicrustacea</taxon>
        <taxon>Hexanauplia</taxon>
        <taxon>Copepoda</taxon>
        <taxon>Siphonostomatoida</taxon>
        <taxon>Caligidae</taxon>
        <taxon>Caligus</taxon>
    </lineage>
</organism>
<dbReference type="GO" id="GO:0030488">
    <property type="term" value="P:tRNA methylation"/>
    <property type="evidence" value="ECO:0007669"/>
    <property type="project" value="TreeGrafter"/>
</dbReference>
<protein>
    <submittedName>
        <fullName evidence="5">Methyltransferase KIAA1456</fullName>
    </submittedName>
</protein>
<dbReference type="EMBL" id="BT077041">
    <property type="protein sequence ID" value="ACO11465.1"/>
    <property type="molecule type" value="mRNA"/>
</dbReference>
<dbReference type="GO" id="GO:0002098">
    <property type="term" value="P:tRNA wobble uridine modification"/>
    <property type="evidence" value="ECO:0007669"/>
    <property type="project" value="TreeGrafter"/>
</dbReference>
<keyword evidence="1 5" id="KW-0489">Methyltransferase</keyword>
<proteinExistence type="evidence at transcript level"/>
<accession>C1BR12</accession>
<reference evidence="5" key="1">
    <citation type="submission" date="2009-03" db="EMBL/GenBank/DDBJ databases">
        <title>Caligus rogercresseyi ESTs and full-length cDNAs.</title>
        <authorList>
            <person name="Yasuike M."/>
            <person name="von Schalburg K."/>
            <person name="Cooper G."/>
            <person name="Leong J."/>
            <person name="Jones S.R.M."/>
            <person name="Koop B.F."/>
        </authorList>
    </citation>
    <scope>NUCLEOTIDE SEQUENCE</scope>
    <source>
        <tissue evidence="5">Whole tissue</tissue>
    </source>
</reference>
<dbReference type="InterPro" id="IPR029063">
    <property type="entry name" value="SAM-dependent_MTases_sf"/>
</dbReference>
<dbReference type="InterPro" id="IPR013216">
    <property type="entry name" value="Methyltransf_11"/>
</dbReference>
<dbReference type="GO" id="GO:0008757">
    <property type="term" value="F:S-adenosylmethionine-dependent methyltransferase activity"/>
    <property type="evidence" value="ECO:0007669"/>
    <property type="project" value="InterPro"/>
</dbReference>
<evidence type="ECO:0000313" key="5">
    <source>
        <dbReference type="EMBL" id="ACO11465.1"/>
    </source>
</evidence>
<evidence type="ECO:0000256" key="3">
    <source>
        <dbReference type="SAM" id="MobiDB-lite"/>
    </source>
</evidence>
<sequence length="476" mass="53751">MENNDSSISKEKKHILCIVQGKELDLKSLKGSSHISPIYKGSEDIFLSFEILGALLSLCHELTKAHPCIQLIYYEDPSFIRTLNSDNLNIESWNVKETKGFMESLKWPSEESNTLNVSPSDFSNFPEAFLSYSDITVHRCISADISFSNTFNKETALIFLGSSFALNLSHSSKSKVFIPEDSLVHISGELQSQLTGVRCISDTSSGSLIVLRKPSSVEIDKSLAAQLESTHVHSVYESIAGHFSDTRHKPWPKVLEFLNSLDPKGLLIDVGCGNGKYFGHHPDMLQIGCDHSFGLLSIVRDRGFEGVRCDALALPFRSNLADAIISIAVIHHLSTWERRLSTLKEIVRVLKVGGRFLIYAWAKDQKKSSKSSSYLKHNKKEPQKEETSEIPEHSPFNLPVHTNRTDFQHNDLLVPWKKKAKSDSMNEKVSEETIFHRYYHMFQEGELEGLIRSLDGVELEDIYYEQGNWCAIARKT</sequence>
<dbReference type="InterPro" id="IPR051422">
    <property type="entry name" value="AlkB_tRNA_MeTrf/Diox"/>
</dbReference>
<dbReference type="PANTHER" id="PTHR13069:SF21">
    <property type="entry name" value="ALKYLATED DNA REPAIR PROTEIN ALKB HOMOLOG 8"/>
    <property type="match status" value="1"/>
</dbReference>
<evidence type="ECO:0000256" key="2">
    <source>
        <dbReference type="ARBA" id="ARBA00022679"/>
    </source>
</evidence>
<keyword evidence="2 5" id="KW-0808">Transferase</keyword>
<dbReference type="PANTHER" id="PTHR13069">
    <property type="entry name" value="ALKYLATED DNA REPAIR PROTEIN ALKB HOMOLOG 8"/>
    <property type="match status" value="1"/>
</dbReference>
<dbReference type="GO" id="GO:0106335">
    <property type="term" value="F:tRNA (5-carboxymethyluridine(34)-5-O)-methyltransferase activity"/>
    <property type="evidence" value="ECO:0007669"/>
    <property type="project" value="TreeGrafter"/>
</dbReference>
<dbReference type="GO" id="GO:0005737">
    <property type="term" value="C:cytoplasm"/>
    <property type="evidence" value="ECO:0007669"/>
    <property type="project" value="TreeGrafter"/>
</dbReference>
<evidence type="ECO:0000256" key="1">
    <source>
        <dbReference type="ARBA" id="ARBA00022603"/>
    </source>
</evidence>
<feature type="domain" description="Methyltransferase type 11" evidence="4">
    <location>
        <begin position="268"/>
        <end position="358"/>
    </location>
</feature>
<dbReference type="Pfam" id="PF08241">
    <property type="entry name" value="Methyltransf_11"/>
    <property type="match status" value="1"/>
</dbReference>
<dbReference type="CDD" id="cd02440">
    <property type="entry name" value="AdoMet_MTases"/>
    <property type="match status" value="1"/>
</dbReference>
<evidence type="ECO:0000259" key="4">
    <source>
        <dbReference type="Pfam" id="PF08241"/>
    </source>
</evidence>